<dbReference type="PROSITE" id="PS00018">
    <property type="entry name" value="EF_HAND_1"/>
    <property type="match status" value="2"/>
</dbReference>
<comment type="subcellular location">
    <subcellularLocation>
        <location evidence="1">Cytoplasm</location>
    </subcellularLocation>
</comment>
<keyword evidence="4" id="KW-0677">Repeat</keyword>
<dbReference type="InterPro" id="IPR002048">
    <property type="entry name" value="EF_hand_dom"/>
</dbReference>
<comment type="caution">
    <text evidence="8">The sequence shown here is derived from an EMBL/GenBank/DDBJ whole genome shotgun (WGS) entry which is preliminary data.</text>
</comment>
<dbReference type="Pfam" id="PF13202">
    <property type="entry name" value="EF-hand_5"/>
    <property type="match status" value="1"/>
</dbReference>
<feature type="region of interest" description="Disordered" evidence="6">
    <location>
        <begin position="186"/>
        <end position="216"/>
    </location>
</feature>
<keyword evidence="3" id="KW-0479">Metal-binding</keyword>
<dbReference type="SMART" id="SM00054">
    <property type="entry name" value="EFh"/>
    <property type="match status" value="2"/>
</dbReference>
<dbReference type="InterPro" id="IPR011992">
    <property type="entry name" value="EF-hand-dom_pair"/>
</dbReference>
<keyword evidence="2" id="KW-0963">Cytoplasm</keyword>
<feature type="compositionally biased region" description="Polar residues" evidence="6">
    <location>
        <begin position="193"/>
        <end position="216"/>
    </location>
</feature>
<evidence type="ECO:0000256" key="3">
    <source>
        <dbReference type="ARBA" id="ARBA00022723"/>
    </source>
</evidence>
<evidence type="ECO:0000256" key="6">
    <source>
        <dbReference type="SAM" id="MobiDB-lite"/>
    </source>
</evidence>
<accession>A0A9J6FW15</accession>
<dbReference type="Gene3D" id="1.10.238.10">
    <property type="entry name" value="EF-hand"/>
    <property type="match status" value="1"/>
</dbReference>
<dbReference type="AlphaFoldDB" id="A0A9J6FW15"/>
<dbReference type="VEuPathDB" id="VectorBase:HLOH_046457"/>
<evidence type="ECO:0000256" key="2">
    <source>
        <dbReference type="ARBA" id="ARBA00022490"/>
    </source>
</evidence>
<keyword evidence="9" id="KW-1185">Reference proteome</keyword>
<keyword evidence="5" id="KW-0106">Calcium</keyword>
<feature type="domain" description="EF-hand" evidence="7">
    <location>
        <begin position="65"/>
        <end position="100"/>
    </location>
</feature>
<dbReference type="Pfam" id="PF13405">
    <property type="entry name" value="EF-hand_6"/>
    <property type="match status" value="1"/>
</dbReference>
<evidence type="ECO:0000256" key="5">
    <source>
        <dbReference type="ARBA" id="ARBA00022837"/>
    </source>
</evidence>
<dbReference type="SUPFAM" id="SSF47473">
    <property type="entry name" value="EF-hand"/>
    <property type="match status" value="1"/>
</dbReference>
<protein>
    <recommendedName>
        <fullName evidence="7">EF-hand domain-containing protein</fullName>
    </recommendedName>
</protein>
<dbReference type="InterPro" id="IPR018247">
    <property type="entry name" value="EF_Hand_1_Ca_BS"/>
</dbReference>
<dbReference type="Proteomes" id="UP000821853">
    <property type="component" value="Chromosome 2"/>
</dbReference>
<reference evidence="8 9" key="1">
    <citation type="journal article" date="2020" name="Cell">
        <title>Large-Scale Comparative Analyses of Tick Genomes Elucidate Their Genetic Diversity and Vector Capacities.</title>
        <authorList>
            <consortium name="Tick Genome and Microbiome Consortium (TIGMIC)"/>
            <person name="Jia N."/>
            <person name="Wang J."/>
            <person name="Shi W."/>
            <person name="Du L."/>
            <person name="Sun Y."/>
            <person name="Zhan W."/>
            <person name="Jiang J.F."/>
            <person name="Wang Q."/>
            <person name="Zhang B."/>
            <person name="Ji P."/>
            <person name="Bell-Sakyi L."/>
            <person name="Cui X.M."/>
            <person name="Yuan T.T."/>
            <person name="Jiang B.G."/>
            <person name="Yang W.F."/>
            <person name="Lam T.T."/>
            <person name="Chang Q.C."/>
            <person name="Ding S.J."/>
            <person name="Wang X.J."/>
            <person name="Zhu J.G."/>
            <person name="Ruan X.D."/>
            <person name="Zhao L."/>
            <person name="Wei J.T."/>
            <person name="Ye R.Z."/>
            <person name="Que T.C."/>
            <person name="Du C.H."/>
            <person name="Zhou Y.H."/>
            <person name="Cheng J.X."/>
            <person name="Dai P.F."/>
            <person name="Guo W.B."/>
            <person name="Han X.H."/>
            <person name="Huang E.J."/>
            <person name="Li L.F."/>
            <person name="Wei W."/>
            <person name="Gao Y.C."/>
            <person name="Liu J.Z."/>
            <person name="Shao H.Z."/>
            <person name="Wang X."/>
            <person name="Wang C.C."/>
            <person name="Yang T.C."/>
            <person name="Huo Q.B."/>
            <person name="Li W."/>
            <person name="Chen H.Y."/>
            <person name="Chen S.E."/>
            <person name="Zhou L.G."/>
            <person name="Ni X.B."/>
            <person name="Tian J.H."/>
            <person name="Sheng Y."/>
            <person name="Liu T."/>
            <person name="Pan Y.S."/>
            <person name="Xia L.Y."/>
            <person name="Li J."/>
            <person name="Zhao F."/>
            <person name="Cao W.C."/>
        </authorList>
    </citation>
    <scope>NUCLEOTIDE SEQUENCE [LARGE SCALE GENOMIC DNA]</scope>
    <source>
        <strain evidence="8">HaeL-2018</strain>
    </source>
</reference>
<evidence type="ECO:0000256" key="4">
    <source>
        <dbReference type="ARBA" id="ARBA00022737"/>
    </source>
</evidence>
<evidence type="ECO:0000259" key="7">
    <source>
        <dbReference type="PROSITE" id="PS50222"/>
    </source>
</evidence>
<feature type="domain" description="EF-hand" evidence="7">
    <location>
        <begin position="11"/>
        <end position="46"/>
    </location>
</feature>
<evidence type="ECO:0000313" key="8">
    <source>
        <dbReference type="EMBL" id="KAH9366971.1"/>
    </source>
</evidence>
<dbReference type="InterPro" id="IPR051426">
    <property type="entry name" value="Peflin/Sorcin_CaBP"/>
</dbReference>
<dbReference type="EMBL" id="JABSTR010000004">
    <property type="protein sequence ID" value="KAH9366971.1"/>
    <property type="molecule type" value="Genomic_DNA"/>
</dbReference>
<dbReference type="GO" id="GO:0005509">
    <property type="term" value="F:calcium ion binding"/>
    <property type="evidence" value="ECO:0007669"/>
    <property type="project" value="InterPro"/>
</dbReference>
<evidence type="ECO:0000256" key="1">
    <source>
        <dbReference type="ARBA" id="ARBA00004496"/>
    </source>
</evidence>
<gene>
    <name evidence="8" type="ORF">HPB48_016487</name>
</gene>
<organism evidence="8 9">
    <name type="scientific">Haemaphysalis longicornis</name>
    <name type="common">Bush tick</name>
    <dbReference type="NCBI Taxonomy" id="44386"/>
    <lineage>
        <taxon>Eukaryota</taxon>
        <taxon>Metazoa</taxon>
        <taxon>Ecdysozoa</taxon>
        <taxon>Arthropoda</taxon>
        <taxon>Chelicerata</taxon>
        <taxon>Arachnida</taxon>
        <taxon>Acari</taxon>
        <taxon>Parasitiformes</taxon>
        <taxon>Ixodida</taxon>
        <taxon>Ixodoidea</taxon>
        <taxon>Ixodidae</taxon>
        <taxon>Haemaphysalinae</taxon>
        <taxon>Haemaphysalis</taxon>
    </lineage>
</organism>
<dbReference type="PANTHER" id="PTHR46212">
    <property type="entry name" value="PEFLIN"/>
    <property type="match status" value="1"/>
</dbReference>
<dbReference type="PANTHER" id="PTHR46212:SF9">
    <property type="entry name" value="PROGRAMMED CELL DEATH PROTEIN 6"/>
    <property type="match status" value="1"/>
</dbReference>
<dbReference type="GO" id="GO:0048306">
    <property type="term" value="F:calcium-dependent protein binding"/>
    <property type="evidence" value="ECO:0007669"/>
    <property type="project" value="UniProtKB-ARBA"/>
</dbReference>
<dbReference type="PROSITE" id="PS50222">
    <property type="entry name" value="EF_HAND_2"/>
    <property type="match status" value="2"/>
</dbReference>
<evidence type="ECO:0000313" key="9">
    <source>
        <dbReference type="Proteomes" id="UP000821853"/>
    </source>
</evidence>
<dbReference type="GO" id="GO:0005737">
    <property type="term" value="C:cytoplasm"/>
    <property type="evidence" value="ECO:0007669"/>
    <property type="project" value="UniProtKB-SubCell"/>
</dbReference>
<dbReference type="OrthoDB" id="186625at2759"/>
<proteinExistence type="predicted"/>
<sequence length="250" mass="27409">MFPQAQQTQGPNLSYLQGLFQSVDKDRNGAIDAVELQTALSNGTSRAFNADTGTFNFDEFVSAWTYITSWLNHFNAFDKDGSGSIDRQEFRGALTQFGYRLSGPTVDFMVTSPSPGELHYRALPTRPGCLDPLTDTLHPLPATYSDILAHYHHTRREYPPPHPALTNEESRIWRPVSPITALAATPQTQAPTSYSSAHTTPPDSPHLTSSDLQDQQNRPACAFTRLPMGRRVTAELSVAAATFGGGATNR</sequence>
<name>A0A9J6FW15_HAELO</name>